<dbReference type="Pfam" id="PF21129">
    <property type="entry name" value="TibC_1st"/>
    <property type="match status" value="1"/>
</dbReference>
<evidence type="ECO:0000259" key="3">
    <source>
        <dbReference type="Pfam" id="PF21129"/>
    </source>
</evidence>
<dbReference type="EMBL" id="AB853026">
    <property type="protein sequence ID" value="BAO19214.1"/>
    <property type="molecule type" value="Genomic_DNA"/>
</dbReference>
<dbReference type="GO" id="GO:0005829">
    <property type="term" value="C:cytosol"/>
    <property type="evidence" value="ECO:0007669"/>
    <property type="project" value="TreeGrafter"/>
</dbReference>
<dbReference type="InterPro" id="IPR049327">
    <property type="entry name" value="TibC/BAHTCr-like_N"/>
</dbReference>
<dbReference type="CDD" id="cd03789">
    <property type="entry name" value="GT9_LPS_heptosyltransferase"/>
    <property type="match status" value="1"/>
</dbReference>
<dbReference type="GO" id="GO:0008713">
    <property type="term" value="F:ADP-heptose-lipopolysaccharide heptosyltransferase activity"/>
    <property type="evidence" value="ECO:0007669"/>
    <property type="project" value="TreeGrafter"/>
</dbReference>
<feature type="domain" description="Autotransproter heptosyltransferase TibC/BAHTCr-like N-terminal" evidence="3">
    <location>
        <begin position="2"/>
        <end position="64"/>
    </location>
</feature>
<proteinExistence type="predicted"/>
<dbReference type="NCBIfam" id="TIGR04414">
    <property type="entry name" value="hepto_Aah_TibC"/>
    <property type="match status" value="1"/>
</dbReference>
<name>V5YPL1_9BURK</name>
<evidence type="ECO:0000256" key="2">
    <source>
        <dbReference type="ARBA" id="ARBA00022679"/>
    </source>
</evidence>
<dbReference type="Pfam" id="PF01075">
    <property type="entry name" value="Glyco_transf_9"/>
    <property type="match status" value="1"/>
</dbReference>
<keyword evidence="4" id="KW-0614">Plasmid</keyword>
<reference evidence="4" key="2">
    <citation type="submission" date="2024-06" db="EMBL/GenBank/DDBJ databases">
        <authorList>
            <person name="Sakai Y."/>
            <person name="Fujii T."/>
        </authorList>
    </citation>
    <scope>NUCLEOTIDE SEQUENCE</scope>
    <source>
        <strain evidence="4">M701</strain>
        <plasmid evidence="4">pM7012</plasmid>
    </source>
</reference>
<keyword evidence="2" id="KW-0808">Transferase</keyword>
<dbReference type="AlphaFoldDB" id="V5YPL1"/>
<dbReference type="PANTHER" id="PTHR30160">
    <property type="entry name" value="TETRAACYLDISACCHARIDE 4'-KINASE-RELATED"/>
    <property type="match status" value="1"/>
</dbReference>
<evidence type="ECO:0000256" key="1">
    <source>
        <dbReference type="ARBA" id="ARBA00022676"/>
    </source>
</evidence>
<evidence type="ECO:0000313" key="4">
    <source>
        <dbReference type="EMBL" id="BAO19214.1"/>
    </source>
</evidence>
<dbReference type="InterPro" id="IPR030929">
    <property type="entry name" value="Aah/TibC-like"/>
</dbReference>
<reference evidence="4" key="1">
    <citation type="journal article" date="2014" name="Microbiology">
        <title>A 2,4-dichlorophenoxyacetic acid degradation plasmid pM7012 discloses distribution of an unclassified megaplasmid group across bacterial species.</title>
        <authorList>
            <person name="Sakai Y."/>
            <person name="Ogawa N."/>
            <person name="Shimomura Y."/>
            <person name="Fujii T."/>
        </authorList>
    </citation>
    <scope>NUCLEOTIDE SEQUENCE</scope>
    <source>
        <strain evidence="4">M701</strain>
    </source>
</reference>
<accession>V5YPL1</accession>
<protein>
    <submittedName>
        <fullName evidence="4">Glycosyltransferase</fullName>
    </submittedName>
</protein>
<geneLocation type="plasmid" evidence="4">
    <name>pM7012</name>
</geneLocation>
<keyword evidence="1" id="KW-0328">Glycosyltransferase</keyword>
<organism evidence="4">
    <name type="scientific">Burkholderia sp. M701</name>
    <dbReference type="NCBI Taxonomy" id="326454"/>
    <lineage>
        <taxon>Bacteria</taxon>
        <taxon>Pseudomonadati</taxon>
        <taxon>Pseudomonadota</taxon>
        <taxon>Betaproteobacteria</taxon>
        <taxon>Burkholderiales</taxon>
        <taxon>Burkholderiaceae</taxon>
        <taxon>Burkholderia</taxon>
    </lineage>
</organism>
<dbReference type="InterPro" id="IPR002201">
    <property type="entry name" value="Glyco_trans_9"/>
</dbReference>
<dbReference type="Gene3D" id="3.40.50.2000">
    <property type="entry name" value="Glycogen Phosphorylase B"/>
    <property type="match status" value="1"/>
</dbReference>
<dbReference type="SUPFAM" id="SSF53756">
    <property type="entry name" value="UDP-Glycosyltransferase/glycogen phosphorylase"/>
    <property type="match status" value="1"/>
</dbReference>
<dbReference type="InterPro" id="IPR051199">
    <property type="entry name" value="LPS_LOS_Heptosyltrfase"/>
</dbReference>
<sequence>MGIRFDFNFGARVSLPEQAGGEWEVHLRDYSCDVGLFSTRMVAGTVSSAKKFFVPFEIVVARDGKEVLRHRMDLKGRKVLVQFPVGTLGDLMGWFPYATRFQEVHGCELSVSMGAPIIELFKDEYPNIRFLTPEQVNTSDFYATYNIGLFFTDSKCEYQPYDFRYVGLHRTAGFILGVDPKEFAPRLAIKDDTRPIPERYVVIATQSTTQSKYWNNVNGWRETIKFLKDNGYRVICIDQKAVHGAGTTWNQIPHGCEDQTGDRPLSERARWIKHADFFIGLSSGLSWLAWATGVPIVMISGFTHPFNEFDTPYRVINPHTCNSCWNDQHVMFDHHDFMWCPRHKGTAQQFECTRLIQPKQVTDTIRCIPAFKEQAAAHAAAAAWANASAGAVASLGSATDIPQIASV</sequence>
<dbReference type="GO" id="GO:0009244">
    <property type="term" value="P:lipopolysaccharide core region biosynthetic process"/>
    <property type="evidence" value="ECO:0007669"/>
    <property type="project" value="TreeGrafter"/>
</dbReference>